<keyword evidence="3" id="KW-1185">Reference proteome</keyword>
<dbReference type="Proteomes" id="UP000290572">
    <property type="component" value="Unassembled WGS sequence"/>
</dbReference>
<feature type="domain" description="Integrase catalytic" evidence="1">
    <location>
        <begin position="27"/>
        <end position="191"/>
    </location>
</feature>
<dbReference type="GO" id="GO:0003676">
    <property type="term" value="F:nucleic acid binding"/>
    <property type="evidence" value="ECO:0007669"/>
    <property type="project" value="InterPro"/>
</dbReference>
<dbReference type="STRING" id="84645.A0A498NY65"/>
<sequence>MDDLVHTVLSACMTCQASDKSAKMFPAPMQPVEFPKGPFQHAIDIVGPFEKGATDCKFANTLIDYFSKWPEVGFVSSVTTETVLKFLTTIFAREGNPCTITTDNGLQFTSSKFADFVKTQGIKHIKTSVYHPQVNWAIERFNRVLKECLQAAEMACKPWKSAVLTMLKSYRATPHTTMAVIVLNALIVQESVIVLESVTVPESVMVFFHPVAVFWHHVWKVYVT</sequence>
<dbReference type="InterPro" id="IPR001584">
    <property type="entry name" value="Integrase_cat-core"/>
</dbReference>
<protein>
    <submittedName>
        <fullName evidence="2">Integrase core domain</fullName>
    </submittedName>
</protein>
<organism evidence="2 3">
    <name type="scientific">Labeo rohita</name>
    <name type="common">Indian major carp</name>
    <name type="synonym">Cyprinus rohita</name>
    <dbReference type="NCBI Taxonomy" id="84645"/>
    <lineage>
        <taxon>Eukaryota</taxon>
        <taxon>Metazoa</taxon>
        <taxon>Chordata</taxon>
        <taxon>Craniata</taxon>
        <taxon>Vertebrata</taxon>
        <taxon>Euteleostomi</taxon>
        <taxon>Actinopterygii</taxon>
        <taxon>Neopterygii</taxon>
        <taxon>Teleostei</taxon>
        <taxon>Ostariophysi</taxon>
        <taxon>Cypriniformes</taxon>
        <taxon>Cyprinidae</taxon>
        <taxon>Labeoninae</taxon>
        <taxon>Labeonini</taxon>
        <taxon>Labeo</taxon>
    </lineage>
</organism>
<dbReference type="InterPro" id="IPR012337">
    <property type="entry name" value="RNaseH-like_sf"/>
</dbReference>
<dbReference type="PANTHER" id="PTHR37984">
    <property type="entry name" value="PROTEIN CBG26694"/>
    <property type="match status" value="1"/>
</dbReference>
<dbReference type="GO" id="GO:0015074">
    <property type="term" value="P:DNA integration"/>
    <property type="evidence" value="ECO:0007669"/>
    <property type="project" value="InterPro"/>
</dbReference>
<dbReference type="AlphaFoldDB" id="A0A498NY65"/>
<gene>
    <name evidence="2" type="ORF">ROHU_014110</name>
</gene>
<comment type="caution">
    <text evidence="2">The sequence shown here is derived from an EMBL/GenBank/DDBJ whole genome shotgun (WGS) entry which is preliminary data.</text>
</comment>
<dbReference type="Pfam" id="PF00665">
    <property type="entry name" value="rve"/>
    <property type="match status" value="1"/>
</dbReference>
<dbReference type="InterPro" id="IPR050951">
    <property type="entry name" value="Retrovirus_Pol_polyprotein"/>
</dbReference>
<dbReference type="PROSITE" id="PS50994">
    <property type="entry name" value="INTEGRASE"/>
    <property type="match status" value="1"/>
</dbReference>
<evidence type="ECO:0000259" key="1">
    <source>
        <dbReference type="PROSITE" id="PS50994"/>
    </source>
</evidence>
<proteinExistence type="predicted"/>
<reference evidence="2 3" key="1">
    <citation type="submission" date="2018-03" db="EMBL/GenBank/DDBJ databases">
        <title>Draft genome sequence of Rohu Carp (Labeo rohita).</title>
        <authorList>
            <person name="Das P."/>
            <person name="Kushwaha B."/>
            <person name="Joshi C.G."/>
            <person name="Kumar D."/>
            <person name="Nagpure N.S."/>
            <person name="Sahoo L."/>
            <person name="Das S.P."/>
            <person name="Bit A."/>
            <person name="Patnaik S."/>
            <person name="Meher P.K."/>
            <person name="Jayasankar P."/>
            <person name="Koringa P.G."/>
            <person name="Patel N.V."/>
            <person name="Hinsu A.T."/>
            <person name="Kumar R."/>
            <person name="Pandey M."/>
            <person name="Agarwal S."/>
            <person name="Srivastava S."/>
            <person name="Singh M."/>
            <person name="Iquebal M.A."/>
            <person name="Jaiswal S."/>
            <person name="Angadi U.B."/>
            <person name="Kumar N."/>
            <person name="Raza M."/>
            <person name="Shah T.M."/>
            <person name="Rai A."/>
            <person name="Jena J.K."/>
        </authorList>
    </citation>
    <scope>NUCLEOTIDE SEQUENCE [LARGE SCALE GENOMIC DNA]</scope>
    <source>
        <strain evidence="2">DASCIFA01</strain>
        <tissue evidence="2">Testis</tissue>
    </source>
</reference>
<dbReference type="SUPFAM" id="SSF53098">
    <property type="entry name" value="Ribonuclease H-like"/>
    <property type="match status" value="1"/>
</dbReference>
<evidence type="ECO:0000313" key="2">
    <source>
        <dbReference type="EMBL" id="RXN36284.1"/>
    </source>
</evidence>
<dbReference type="PANTHER" id="PTHR37984:SF15">
    <property type="entry name" value="INTEGRASE CATALYTIC DOMAIN-CONTAINING PROTEIN"/>
    <property type="match status" value="1"/>
</dbReference>
<accession>A0A498NY65</accession>
<dbReference type="InterPro" id="IPR036397">
    <property type="entry name" value="RNaseH_sf"/>
</dbReference>
<evidence type="ECO:0000313" key="3">
    <source>
        <dbReference type="Proteomes" id="UP000290572"/>
    </source>
</evidence>
<dbReference type="Gene3D" id="3.30.420.10">
    <property type="entry name" value="Ribonuclease H-like superfamily/Ribonuclease H"/>
    <property type="match status" value="1"/>
</dbReference>
<name>A0A498NY65_LABRO</name>
<dbReference type="EMBL" id="QBIY01008610">
    <property type="protein sequence ID" value="RXN36284.1"/>
    <property type="molecule type" value="Genomic_DNA"/>
</dbReference>